<feature type="domain" description="ABC transmembrane type-1" evidence="9">
    <location>
        <begin position="114"/>
        <end position="306"/>
    </location>
</feature>
<proteinExistence type="inferred from homology"/>
<evidence type="ECO:0000256" key="2">
    <source>
        <dbReference type="ARBA" id="ARBA00022448"/>
    </source>
</evidence>
<dbReference type="InterPro" id="IPR025966">
    <property type="entry name" value="OppC_N"/>
</dbReference>
<evidence type="ECO:0000256" key="6">
    <source>
        <dbReference type="ARBA" id="ARBA00023136"/>
    </source>
</evidence>
<evidence type="ECO:0000256" key="1">
    <source>
        <dbReference type="ARBA" id="ARBA00004651"/>
    </source>
</evidence>
<dbReference type="Pfam" id="PF12911">
    <property type="entry name" value="OppC_N"/>
    <property type="match status" value="1"/>
</dbReference>
<dbReference type="SUPFAM" id="SSF161098">
    <property type="entry name" value="MetI-like"/>
    <property type="match status" value="1"/>
</dbReference>
<feature type="transmembrane region" description="Helical" evidence="7">
    <location>
        <begin position="230"/>
        <end position="248"/>
    </location>
</feature>
<dbReference type="PROSITE" id="PS50928">
    <property type="entry name" value="ABC_TM1"/>
    <property type="match status" value="1"/>
</dbReference>
<name>A0ABW2XS17_9ACTN</name>
<comment type="similarity">
    <text evidence="7">Belongs to the binding-protein-dependent transport system permease family.</text>
</comment>
<sequence>MTAPETEVSAVAAAAPATGADAPPRGRRTWRRLRADRAAMAALAAVAALVAVAAAAPLLCALEGQDPTTFHSDLLDSARGGVPYGALGGVSGDHWLGVEPGTGRDVFARIVYGARVSLGVALGATALELLVGVALGLGAGFGGRRADAVLSRLTDLSLALPSFLLALALMAIVPQSMPRPLLLACVIVALNWGNVARLTRNQTLSLRSREYVDAARLSGARPARIAVREILPGLAAPLLVLGALKVPLNMVIEAGLSFLGAGVRPPTPSWGQMLSSATTWFRADPAYVAVPGLLLFTTLLAFAVLADGVRKAVDPRWSDRS</sequence>
<feature type="region of interest" description="Disordered" evidence="8">
    <location>
        <begin position="1"/>
        <end position="26"/>
    </location>
</feature>
<feature type="transmembrane region" description="Helical" evidence="7">
    <location>
        <begin position="286"/>
        <end position="306"/>
    </location>
</feature>
<keyword evidence="3" id="KW-1003">Cell membrane</keyword>
<feature type="compositionally biased region" description="Low complexity" evidence="8">
    <location>
        <begin position="1"/>
        <end position="23"/>
    </location>
</feature>
<evidence type="ECO:0000256" key="7">
    <source>
        <dbReference type="RuleBase" id="RU363032"/>
    </source>
</evidence>
<feature type="transmembrane region" description="Helical" evidence="7">
    <location>
        <begin position="153"/>
        <end position="174"/>
    </location>
</feature>
<dbReference type="InterPro" id="IPR050366">
    <property type="entry name" value="BP-dependent_transpt_permease"/>
</dbReference>
<comment type="subcellular location">
    <subcellularLocation>
        <location evidence="1 7">Cell membrane</location>
        <topology evidence="1 7">Multi-pass membrane protein</topology>
    </subcellularLocation>
</comment>
<dbReference type="RefSeq" id="WP_378324597.1">
    <property type="nucleotide sequence ID" value="NZ_JBHTGP010000017.1"/>
</dbReference>
<evidence type="ECO:0000259" key="9">
    <source>
        <dbReference type="PROSITE" id="PS50928"/>
    </source>
</evidence>
<dbReference type="CDD" id="cd06261">
    <property type="entry name" value="TM_PBP2"/>
    <property type="match status" value="1"/>
</dbReference>
<feature type="transmembrane region" description="Helical" evidence="7">
    <location>
        <begin position="180"/>
        <end position="199"/>
    </location>
</feature>
<dbReference type="InterPro" id="IPR000515">
    <property type="entry name" value="MetI-like"/>
</dbReference>
<keyword evidence="11" id="KW-1185">Reference proteome</keyword>
<evidence type="ECO:0000313" key="11">
    <source>
        <dbReference type="Proteomes" id="UP001597063"/>
    </source>
</evidence>
<keyword evidence="4 7" id="KW-0812">Transmembrane</keyword>
<evidence type="ECO:0000256" key="5">
    <source>
        <dbReference type="ARBA" id="ARBA00022989"/>
    </source>
</evidence>
<organism evidence="10 11">
    <name type="scientific">Actinomadura fibrosa</name>
    <dbReference type="NCBI Taxonomy" id="111802"/>
    <lineage>
        <taxon>Bacteria</taxon>
        <taxon>Bacillati</taxon>
        <taxon>Actinomycetota</taxon>
        <taxon>Actinomycetes</taxon>
        <taxon>Streptosporangiales</taxon>
        <taxon>Thermomonosporaceae</taxon>
        <taxon>Actinomadura</taxon>
    </lineage>
</organism>
<dbReference type="Pfam" id="PF00528">
    <property type="entry name" value="BPD_transp_1"/>
    <property type="match status" value="1"/>
</dbReference>
<evidence type="ECO:0000256" key="8">
    <source>
        <dbReference type="SAM" id="MobiDB-lite"/>
    </source>
</evidence>
<evidence type="ECO:0000256" key="4">
    <source>
        <dbReference type="ARBA" id="ARBA00022692"/>
    </source>
</evidence>
<keyword evidence="5 7" id="KW-1133">Transmembrane helix</keyword>
<dbReference type="PANTHER" id="PTHR43386">
    <property type="entry name" value="OLIGOPEPTIDE TRANSPORT SYSTEM PERMEASE PROTEIN APPC"/>
    <property type="match status" value="1"/>
</dbReference>
<dbReference type="Gene3D" id="1.10.3720.10">
    <property type="entry name" value="MetI-like"/>
    <property type="match status" value="1"/>
</dbReference>
<dbReference type="EMBL" id="JBHTGP010000017">
    <property type="protein sequence ID" value="MFD0689283.1"/>
    <property type="molecule type" value="Genomic_DNA"/>
</dbReference>
<keyword evidence="2 7" id="KW-0813">Transport</keyword>
<accession>A0ABW2XS17</accession>
<dbReference type="Proteomes" id="UP001597063">
    <property type="component" value="Unassembled WGS sequence"/>
</dbReference>
<comment type="caution">
    <text evidence="10">The sequence shown here is derived from an EMBL/GenBank/DDBJ whole genome shotgun (WGS) entry which is preliminary data.</text>
</comment>
<gene>
    <name evidence="10" type="ORF">ACFQZM_32695</name>
</gene>
<protein>
    <submittedName>
        <fullName evidence="10">ABC transporter permease</fullName>
    </submittedName>
</protein>
<feature type="transmembrane region" description="Helical" evidence="7">
    <location>
        <begin position="38"/>
        <end position="59"/>
    </location>
</feature>
<dbReference type="PANTHER" id="PTHR43386:SF1">
    <property type="entry name" value="D,D-DIPEPTIDE TRANSPORT SYSTEM PERMEASE PROTEIN DDPC-RELATED"/>
    <property type="match status" value="1"/>
</dbReference>
<evidence type="ECO:0000313" key="10">
    <source>
        <dbReference type="EMBL" id="MFD0689283.1"/>
    </source>
</evidence>
<keyword evidence="6 7" id="KW-0472">Membrane</keyword>
<dbReference type="InterPro" id="IPR035906">
    <property type="entry name" value="MetI-like_sf"/>
</dbReference>
<evidence type="ECO:0000256" key="3">
    <source>
        <dbReference type="ARBA" id="ARBA00022475"/>
    </source>
</evidence>
<reference evidence="11" key="1">
    <citation type="journal article" date="2019" name="Int. J. Syst. Evol. Microbiol.">
        <title>The Global Catalogue of Microorganisms (GCM) 10K type strain sequencing project: providing services to taxonomists for standard genome sequencing and annotation.</title>
        <authorList>
            <consortium name="The Broad Institute Genomics Platform"/>
            <consortium name="The Broad Institute Genome Sequencing Center for Infectious Disease"/>
            <person name="Wu L."/>
            <person name="Ma J."/>
        </authorList>
    </citation>
    <scope>NUCLEOTIDE SEQUENCE [LARGE SCALE GENOMIC DNA]</scope>
    <source>
        <strain evidence="11">JCM 9371</strain>
    </source>
</reference>
<feature type="transmembrane region" description="Helical" evidence="7">
    <location>
        <begin position="116"/>
        <end position="141"/>
    </location>
</feature>